<sequence>MRKIDVAAGVLFTVFMLLPGLSLAALGYSQWAERPPRWNSIDYRALVASSDGYRRDTMARILTFSPVGMASVFFKSYLDYRVFGFINSSKVISGRGDWLFFKSQFRDGKCLDPKDTARALHRTVAMQDVAAGSGIDLRFSVSPDKSVVYPDQLGARAGAFAGCKQESAYRWRALARTINPELIDHYQAIAPYSRDQDLYFHTDTHWNPLGISYAMRQLAMAYVGRQPPPPTKSHLKPASRSTDLMRLLRIDDVENFEFLKGYWRGPFREAFKEKLSGTMIIHDSFYNAARLPLKIMFGDYVGLNLNKKFEKGVWKKLPRRILVNSVERSFFGRVLKSSFSWNSALGRAVVAHNMKAATACTGEPPDDVRLSQITETATGLLAKKNSQILFRLPEGGKPCFRISYKTDSKSPAQLFLPVRGNSGDGFEPGMSIDFTDVGSNRVLAIVLPESYAGRTVRLDPIINPGKISGFKIRAGTM</sequence>
<organism evidence="8 9">
    <name type="scientific">Aquibium pacificus</name>
    <dbReference type="NCBI Taxonomy" id="3153579"/>
    <lineage>
        <taxon>Bacteria</taxon>
        <taxon>Pseudomonadati</taxon>
        <taxon>Pseudomonadota</taxon>
        <taxon>Alphaproteobacteria</taxon>
        <taxon>Hyphomicrobiales</taxon>
        <taxon>Phyllobacteriaceae</taxon>
        <taxon>Aquibium</taxon>
    </lineage>
</organism>
<evidence type="ECO:0000259" key="7">
    <source>
        <dbReference type="Pfam" id="PF16822"/>
    </source>
</evidence>
<protein>
    <recommendedName>
        <fullName evidence="7">AlgX/AlgJ SGNH hydrolase-like domain-containing protein</fullName>
    </recommendedName>
</protein>
<dbReference type="RefSeq" id="WP_367952792.1">
    <property type="nucleotide sequence ID" value="NZ_JBDPGJ010000001.1"/>
</dbReference>
<name>A0ABV3SDX1_9HYPH</name>
<evidence type="ECO:0000256" key="2">
    <source>
        <dbReference type="ARBA" id="ARBA00005182"/>
    </source>
</evidence>
<proteinExistence type="predicted"/>
<keyword evidence="5" id="KW-0574">Periplasm</keyword>
<accession>A0ABV3SDX1</accession>
<evidence type="ECO:0000313" key="9">
    <source>
        <dbReference type="Proteomes" id="UP001556692"/>
    </source>
</evidence>
<feature type="domain" description="AlgX/AlgJ SGNH hydrolase-like" evidence="7">
    <location>
        <begin position="91"/>
        <end position="251"/>
    </location>
</feature>
<comment type="subcellular location">
    <subcellularLocation>
        <location evidence="1">Periplasm</location>
    </subcellularLocation>
</comment>
<reference evidence="8 9" key="1">
    <citation type="submission" date="2024-05" db="EMBL/GenBank/DDBJ databases">
        <authorList>
            <person name="Jiang F."/>
        </authorList>
    </citation>
    <scope>NUCLEOTIDE SEQUENCE [LARGE SCALE GENOMIC DNA]</scope>
    <source>
        <strain evidence="8 9">LZ166</strain>
    </source>
</reference>
<keyword evidence="6" id="KW-0016">Alginate biosynthesis</keyword>
<evidence type="ECO:0000256" key="6">
    <source>
        <dbReference type="ARBA" id="ARBA00022841"/>
    </source>
</evidence>
<dbReference type="Proteomes" id="UP001556692">
    <property type="component" value="Unassembled WGS sequence"/>
</dbReference>
<dbReference type="Pfam" id="PF16822">
    <property type="entry name" value="ALGX"/>
    <property type="match status" value="1"/>
</dbReference>
<dbReference type="InterPro" id="IPR031811">
    <property type="entry name" value="ALGX/ALGJ_SGNH-like"/>
</dbReference>
<gene>
    <name evidence="8" type="ORF">ABGN05_04560</name>
</gene>
<evidence type="ECO:0000256" key="4">
    <source>
        <dbReference type="ARBA" id="ARBA00022729"/>
    </source>
</evidence>
<evidence type="ECO:0000256" key="3">
    <source>
        <dbReference type="ARBA" id="ARBA00022679"/>
    </source>
</evidence>
<evidence type="ECO:0000313" key="8">
    <source>
        <dbReference type="EMBL" id="MEX0404932.1"/>
    </source>
</evidence>
<keyword evidence="4" id="KW-0732">Signal</keyword>
<evidence type="ECO:0000256" key="5">
    <source>
        <dbReference type="ARBA" id="ARBA00022764"/>
    </source>
</evidence>
<keyword evidence="3" id="KW-0808">Transferase</keyword>
<dbReference type="EMBL" id="JBDPGJ010000001">
    <property type="protein sequence ID" value="MEX0404932.1"/>
    <property type="molecule type" value="Genomic_DNA"/>
</dbReference>
<comment type="caution">
    <text evidence="8">The sequence shown here is derived from an EMBL/GenBank/DDBJ whole genome shotgun (WGS) entry which is preliminary data.</text>
</comment>
<comment type="pathway">
    <text evidence="2">Glycan biosynthesis; alginate biosynthesis.</text>
</comment>
<evidence type="ECO:0000256" key="1">
    <source>
        <dbReference type="ARBA" id="ARBA00004418"/>
    </source>
</evidence>
<keyword evidence="9" id="KW-1185">Reference proteome</keyword>